<dbReference type="Pfam" id="PF13510">
    <property type="entry name" value="Fer2_4"/>
    <property type="match status" value="1"/>
</dbReference>
<dbReference type="InterPro" id="IPR006277">
    <property type="entry name" value="Sarcosine_oxidase_asu"/>
</dbReference>
<dbReference type="PANTHER" id="PTHR43757">
    <property type="entry name" value="AMINOMETHYLTRANSFERASE"/>
    <property type="match status" value="1"/>
</dbReference>
<dbReference type="PIRSF" id="PIRSF037980">
    <property type="entry name" value="SoxA"/>
    <property type="match status" value="1"/>
</dbReference>
<dbReference type="OrthoDB" id="5287468at2"/>
<dbReference type="AlphaFoldDB" id="A0A4R0PET1"/>
<dbReference type="Gene3D" id="3.50.50.60">
    <property type="entry name" value="FAD/NAD(P)-binding domain"/>
    <property type="match status" value="2"/>
</dbReference>
<evidence type="ECO:0000313" key="7">
    <source>
        <dbReference type="EMBL" id="TCD15069.1"/>
    </source>
</evidence>
<evidence type="ECO:0000259" key="6">
    <source>
        <dbReference type="Pfam" id="PF17806"/>
    </source>
</evidence>
<keyword evidence="2" id="KW-0560">Oxidoreductase</keyword>
<dbReference type="InterPro" id="IPR006222">
    <property type="entry name" value="GCVT_N"/>
</dbReference>
<evidence type="ECO:0000259" key="4">
    <source>
        <dbReference type="Pfam" id="PF07992"/>
    </source>
</evidence>
<comment type="similarity">
    <text evidence="1">Belongs to the GcvT family.</text>
</comment>
<protein>
    <submittedName>
        <fullName evidence="7">FAD-binding protein</fullName>
    </submittedName>
</protein>
<dbReference type="SUPFAM" id="SSF51905">
    <property type="entry name" value="FAD/NAD(P)-binding domain"/>
    <property type="match status" value="1"/>
</dbReference>
<dbReference type="InterPro" id="IPR029043">
    <property type="entry name" value="GcvT/YgfZ_C"/>
</dbReference>
<evidence type="ECO:0000313" key="8">
    <source>
        <dbReference type="Proteomes" id="UP000291301"/>
    </source>
</evidence>
<dbReference type="InterPro" id="IPR042204">
    <property type="entry name" value="2Fe-2S-bd_N"/>
</dbReference>
<feature type="domain" description="SoxA A3" evidence="6">
    <location>
        <begin position="480"/>
        <end position="564"/>
    </location>
</feature>
<keyword evidence="8" id="KW-1185">Reference proteome</keyword>
<name>A0A4R0PET1_9HYPH</name>
<dbReference type="Pfam" id="PF17806">
    <property type="entry name" value="SO_alpha_A3"/>
    <property type="match status" value="1"/>
</dbReference>
<organism evidence="7 8">
    <name type="scientific">Oricola cellulosilytica</name>
    <dbReference type="NCBI Taxonomy" id="1429082"/>
    <lineage>
        <taxon>Bacteria</taxon>
        <taxon>Pseudomonadati</taxon>
        <taxon>Pseudomonadota</taxon>
        <taxon>Alphaproteobacteria</taxon>
        <taxon>Hyphomicrobiales</taxon>
        <taxon>Ahrensiaceae</taxon>
        <taxon>Oricola</taxon>
    </lineage>
</organism>
<evidence type="ECO:0000256" key="1">
    <source>
        <dbReference type="ARBA" id="ARBA00008609"/>
    </source>
</evidence>
<dbReference type="Gene3D" id="1.10.10.1100">
    <property type="entry name" value="BFD-like [2Fe-2S]-binding domain"/>
    <property type="match status" value="1"/>
</dbReference>
<dbReference type="Proteomes" id="UP000291301">
    <property type="component" value="Unassembled WGS sequence"/>
</dbReference>
<dbReference type="RefSeq" id="WP_131566618.1">
    <property type="nucleotide sequence ID" value="NZ_JAINFK010000004.1"/>
</dbReference>
<dbReference type="InterPro" id="IPR028896">
    <property type="entry name" value="GcvT/YgfZ/DmdA"/>
</dbReference>
<dbReference type="Pfam" id="PF07992">
    <property type="entry name" value="Pyr_redox_2"/>
    <property type="match status" value="1"/>
</dbReference>
<reference evidence="7 8" key="1">
    <citation type="journal article" date="2015" name="Antonie Van Leeuwenhoek">
        <title>Oricola cellulosilytica gen. nov., sp. nov., a cellulose-degrading bacterium of the family Phyllobacteriaceae isolated from surface seashore water, and emended descriptions of Mesorhizobium loti and Phyllobacterium myrsinacearum.</title>
        <authorList>
            <person name="Hameed A."/>
            <person name="Shahina M."/>
            <person name="Lai W.A."/>
            <person name="Lin S.Y."/>
            <person name="Young L.S."/>
            <person name="Liu Y.C."/>
            <person name="Hsu Y.H."/>
            <person name="Young C.C."/>
        </authorList>
    </citation>
    <scope>NUCLEOTIDE SEQUENCE [LARGE SCALE GENOMIC DNA]</scope>
    <source>
        <strain evidence="7 8">KCTC 52183</strain>
    </source>
</reference>
<feature type="domain" description="Aminomethyltransferase C-terminal" evidence="5">
    <location>
        <begin position="868"/>
        <end position="953"/>
    </location>
</feature>
<accession>A0A4R0PET1</accession>
<dbReference type="InterPro" id="IPR013977">
    <property type="entry name" value="GcvT_C"/>
</dbReference>
<dbReference type="InterPro" id="IPR023753">
    <property type="entry name" value="FAD/NAD-binding_dom"/>
</dbReference>
<evidence type="ECO:0000259" key="5">
    <source>
        <dbReference type="Pfam" id="PF08669"/>
    </source>
</evidence>
<dbReference type="GO" id="GO:0008115">
    <property type="term" value="F:sarcosine oxidase activity"/>
    <property type="evidence" value="ECO:0007669"/>
    <property type="project" value="InterPro"/>
</dbReference>
<dbReference type="Pfam" id="PF08669">
    <property type="entry name" value="GCV_T_C"/>
    <property type="match status" value="1"/>
</dbReference>
<dbReference type="SUPFAM" id="SSF103025">
    <property type="entry name" value="Folate-binding domain"/>
    <property type="match status" value="1"/>
</dbReference>
<dbReference type="InterPro" id="IPR041117">
    <property type="entry name" value="SoxA_A3"/>
</dbReference>
<feature type="domain" description="GCVT N-terminal" evidence="3">
    <location>
        <begin position="577"/>
        <end position="847"/>
    </location>
</feature>
<feature type="domain" description="FAD/NAD(P)-binding" evidence="4">
    <location>
        <begin position="176"/>
        <end position="435"/>
    </location>
</feature>
<dbReference type="PRINTS" id="PR00411">
    <property type="entry name" value="PNDRDTASEI"/>
</dbReference>
<proteinExistence type="inferred from homology"/>
<dbReference type="EMBL" id="SJST01000002">
    <property type="protein sequence ID" value="TCD15069.1"/>
    <property type="molecule type" value="Genomic_DNA"/>
</dbReference>
<dbReference type="PANTHER" id="PTHR43757:SF2">
    <property type="entry name" value="AMINOMETHYLTRANSFERASE, MITOCHONDRIAL"/>
    <property type="match status" value="1"/>
</dbReference>
<dbReference type="Pfam" id="PF01571">
    <property type="entry name" value="GCV_T"/>
    <property type="match status" value="1"/>
</dbReference>
<dbReference type="SUPFAM" id="SSF101790">
    <property type="entry name" value="Aminomethyltransferase beta-barrel domain"/>
    <property type="match status" value="1"/>
</dbReference>
<dbReference type="Gene3D" id="3.30.1360.120">
    <property type="entry name" value="Probable tRNA modification gtpase trme, domain 1"/>
    <property type="match status" value="1"/>
</dbReference>
<comment type="caution">
    <text evidence="7">The sequence shown here is derived from an EMBL/GenBank/DDBJ whole genome shotgun (WGS) entry which is preliminary data.</text>
</comment>
<dbReference type="GO" id="GO:0046653">
    <property type="term" value="P:tetrahydrofolate metabolic process"/>
    <property type="evidence" value="ECO:0007669"/>
    <property type="project" value="InterPro"/>
</dbReference>
<evidence type="ECO:0000256" key="2">
    <source>
        <dbReference type="ARBA" id="ARBA00023002"/>
    </source>
</evidence>
<gene>
    <name evidence="7" type="ORF">E0D97_05850</name>
</gene>
<dbReference type="Gene3D" id="3.10.20.440">
    <property type="entry name" value="2Fe-2S iron-sulphur cluster binding domain, sarcosine oxidase, alpha subunit, N-terminal domain"/>
    <property type="match status" value="1"/>
</dbReference>
<sequence length="961" mass="104313">MTSHRLPTGGRIGRDVRVHFTFDGKRYYGHGGDTLASALLANGIRVLGRSFKYHRPRGLLTAGYDEPNALVTVLTDGAREPNIRATELEIFEGLVAESQNRFPSLRFDVMAINQFTGKLLGAGFYYKTFMGPVIGPLKGTRFWMFCETFIRRAAGLGRAGTTPDPARYERMNAFCDVLVVGSGLAGLRGARDAATTGKTVIVCETMPVAGGCTNWRGDETQSDEARTLIGELGEMENVRLLTRTTAWGYYDGNTVAALERVTDHLPKRGTPAPRHRHWVIRAGQVVIATGALERPMVFPGNDRPGVMLADAAMRFAEEFGVLTGKRMVLFTNNDSAYRVAMRLKELGADVPAIIDVRAEVEGDARADAETAGIEVIAGHAVVKTEGRPEVSSVFAQPFDHRTGILPGSGRALTCDALLVSGGWSPVLHLASQAGARPVWDEQLQAFVPPEGDGRWTAAGSAAGEGLDPPAPVFEIVSTGGKAFVDLQHDVTADDVRLAHREGFSSVEHLKRYTTLGMATDQGKTSNISGMAIMAEALAAPIPQVGTTRFRPPFTPVSLGALAAERYGDLRPHRLTPMHDWHAEKGAHMYPAGLWMRSESYNRPGETVEQAYIREARNVRESVGIVDVSTLGKIDVQGPDAAEFLNRIYTNGFAKLPVGKARYGLMLREDGFAMDDGTTWRLAEERFLMTTTTANAARVMQHMEFYLDCIWPDLRVHLTSVTDQWAAAAIAGPNARDVLAACVEGAAVDHATLPFMGIVRGAVAGVPVMICRLSFSGERAYEVYCGAHHGQHVWDALMEAGEKFGIEPYGLEALGTLRIEKGHITGAEIDGRTTAHDLHLNWMISSKKPFVGSAMLDREGLMDPSRWSLVGVVSLSGERLRGGSHVVNGADREDPGRSLGHLTAMCYSPAMGKYIGLALVENGPGRIGSRAWATDPARSGTHIPIEIVRHHFYDPEGKRMHG</sequence>
<dbReference type="InterPro" id="IPR041854">
    <property type="entry name" value="BFD-like_2Fe2S-bd_dom_sf"/>
</dbReference>
<dbReference type="InterPro" id="IPR036188">
    <property type="entry name" value="FAD/NAD-bd_sf"/>
</dbReference>
<evidence type="ECO:0000259" key="3">
    <source>
        <dbReference type="Pfam" id="PF01571"/>
    </source>
</evidence>
<dbReference type="InterPro" id="IPR027266">
    <property type="entry name" value="TrmE/GcvT-like"/>
</dbReference>